<evidence type="ECO:0000313" key="1">
    <source>
        <dbReference type="EMBL" id="QTH71319.1"/>
    </source>
</evidence>
<dbReference type="RefSeq" id="WP_208842960.1">
    <property type="nucleotide sequence ID" value="NZ_CP072133.1"/>
</dbReference>
<dbReference type="AlphaFoldDB" id="A0A975HKT5"/>
<protein>
    <submittedName>
        <fullName evidence="1">YdbH domain-containing protein</fullName>
    </submittedName>
</protein>
<gene>
    <name evidence="1" type="ORF">J5O05_16250</name>
</gene>
<proteinExistence type="predicted"/>
<dbReference type="KEGG" id="pxi:J5O05_16250"/>
<accession>A0A975HKT5</accession>
<dbReference type="EMBL" id="CP072133">
    <property type="protein sequence ID" value="QTH71319.1"/>
    <property type="molecule type" value="Genomic_DNA"/>
</dbReference>
<dbReference type="Proteomes" id="UP000664904">
    <property type="component" value="Chromosome"/>
</dbReference>
<dbReference type="Pfam" id="PF11739">
    <property type="entry name" value="YdbH-like"/>
    <property type="match status" value="1"/>
</dbReference>
<sequence>MHYNGHVQLVHAKEQTNVIIAPIELSTSLLSDESTALKVQKPTLSLTGHVDLTPNQAPEFELKLAAKSESVTKNSDFTIPKAMTALTVLGSDGHVTISGDVLSDTLPLGRLNVQGPINATHMSFSGEKLNVAKVLKQVKAHALSPLKPTSGTLTYNFELNKFNLFEPKLNTANASVTLHRLSGKWQDTAFSTLSFHDQFSFEDSHWQSQSTDGVLTVASMLPDNTLTSLRTNVKLRQVQESFTVQLQNLSVEMMGGKLSVPALLLPFGDVQSVVVSVDRLNLKELVSAQQSQGIVIEGTISGQLPVEISQNTKGDVSILIAKGWLKNDGNGVIKVKDNPAVSRMKSQQSNLRIAFEALENLQYHLLSAKVNMDETGEMILDTKIQGYNPDIDNDVNFNLNLNYDLPGLLQSLLIAEQLEKKLTDRLIPKESK</sequence>
<evidence type="ECO:0000313" key="2">
    <source>
        <dbReference type="Proteomes" id="UP000664904"/>
    </source>
</evidence>
<dbReference type="InterPro" id="IPR021730">
    <property type="entry name" value="YdbH"/>
</dbReference>
<reference evidence="1" key="1">
    <citation type="submission" date="2021-03" db="EMBL/GenBank/DDBJ databases">
        <title>Complete Genome of Pseudoalteromonas xiamenensis STKMTI.2, a new potential marine bacterium producing anti-Vibrio compounds.</title>
        <authorList>
            <person name="Handayani D.P."/>
            <person name="Isnansetyo A."/>
            <person name="Istiqomah I."/>
            <person name="Jumina J."/>
        </authorList>
    </citation>
    <scope>NUCLEOTIDE SEQUENCE</scope>
    <source>
        <strain evidence="1">STKMTI.2</strain>
    </source>
</reference>
<name>A0A975HKT5_9GAMM</name>
<keyword evidence="2" id="KW-1185">Reference proteome</keyword>
<organism evidence="1 2">
    <name type="scientific">Pseudoalteromonas xiamenensis</name>
    <dbReference type="NCBI Taxonomy" id="882626"/>
    <lineage>
        <taxon>Bacteria</taxon>
        <taxon>Pseudomonadati</taxon>
        <taxon>Pseudomonadota</taxon>
        <taxon>Gammaproteobacteria</taxon>
        <taxon>Alteromonadales</taxon>
        <taxon>Pseudoalteromonadaceae</taxon>
        <taxon>Pseudoalteromonas</taxon>
    </lineage>
</organism>